<accession>A0AAD5FWY0</accession>
<dbReference type="Proteomes" id="UP001204833">
    <property type="component" value="Unassembled WGS sequence"/>
</dbReference>
<protein>
    <recommendedName>
        <fullName evidence="3">Spindle assembly checkpoint component MAD1</fullName>
    </recommendedName>
</protein>
<name>A0AAD5FWY0_9ASCO</name>
<evidence type="ECO:0000256" key="1">
    <source>
        <dbReference type="ARBA" id="ARBA00004123"/>
    </source>
</evidence>
<dbReference type="EMBL" id="JAIHNG010000162">
    <property type="protein sequence ID" value="KAI5949746.1"/>
    <property type="molecule type" value="Genomic_DNA"/>
</dbReference>
<keyword evidence="5" id="KW-0498">Mitosis</keyword>
<feature type="region of interest" description="Disordered" evidence="9">
    <location>
        <begin position="429"/>
        <end position="454"/>
    </location>
</feature>
<evidence type="ECO:0000256" key="9">
    <source>
        <dbReference type="SAM" id="MobiDB-lite"/>
    </source>
</evidence>
<dbReference type="GO" id="GO:0007094">
    <property type="term" value="P:mitotic spindle assembly checkpoint signaling"/>
    <property type="evidence" value="ECO:0007669"/>
    <property type="project" value="InterPro"/>
</dbReference>
<evidence type="ECO:0000313" key="11">
    <source>
        <dbReference type="Proteomes" id="UP001204833"/>
    </source>
</evidence>
<evidence type="ECO:0000313" key="10">
    <source>
        <dbReference type="EMBL" id="KAI5949746.1"/>
    </source>
</evidence>
<evidence type="ECO:0000256" key="8">
    <source>
        <dbReference type="SAM" id="Coils"/>
    </source>
</evidence>
<feature type="coiled-coil region" evidence="8">
    <location>
        <begin position="61"/>
        <end position="276"/>
    </location>
</feature>
<keyword evidence="7" id="KW-0131">Cell cycle</keyword>
<feature type="compositionally biased region" description="Basic and acidic residues" evidence="9">
    <location>
        <begin position="443"/>
        <end position="454"/>
    </location>
</feature>
<evidence type="ECO:0000256" key="7">
    <source>
        <dbReference type="ARBA" id="ARBA00023306"/>
    </source>
</evidence>
<keyword evidence="4" id="KW-0132">Cell division</keyword>
<dbReference type="RefSeq" id="XP_051606901.1">
    <property type="nucleotide sequence ID" value="XM_051754093.1"/>
</dbReference>
<evidence type="ECO:0000256" key="4">
    <source>
        <dbReference type="ARBA" id="ARBA00022618"/>
    </source>
</evidence>
<feature type="coiled-coil region" evidence="8">
    <location>
        <begin position="549"/>
        <end position="576"/>
    </location>
</feature>
<dbReference type="GO" id="GO:0051301">
    <property type="term" value="P:cell division"/>
    <property type="evidence" value="ECO:0007669"/>
    <property type="project" value="UniProtKB-KW"/>
</dbReference>
<gene>
    <name evidence="10" type="ORF">KGF57_004569</name>
</gene>
<feature type="coiled-coil region" evidence="8">
    <location>
        <begin position="458"/>
        <end position="499"/>
    </location>
</feature>
<evidence type="ECO:0000256" key="5">
    <source>
        <dbReference type="ARBA" id="ARBA00022776"/>
    </source>
</evidence>
<evidence type="ECO:0000256" key="6">
    <source>
        <dbReference type="ARBA" id="ARBA00023242"/>
    </source>
</evidence>
<evidence type="ECO:0000256" key="3">
    <source>
        <dbReference type="ARBA" id="ARBA00022019"/>
    </source>
</evidence>
<comment type="caution">
    <text evidence="10">The sequence shown here is derived from an EMBL/GenBank/DDBJ whole genome shotgun (WGS) entry which is preliminary data.</text>
</comment>
<dbReference type="AlphaFoldDB" id="A0AAD5FWY0"/>
<dbReference type="PANTHER" id="PTHR23168:SF0">
    <property type="entry name" value="MITOTIC SPINDLE ASSEMBLY CHECKPOINT PROTEIN MAD1"/>
    <property type="match status" value="1"/>
</dbReference>
<keyword evidence="6" id="KW-0539">Nucleus</keyword>
<sequence length="679" mass="79238">MTDPTSSPFVESPSASNSFLKNYAAETSKLDSKLYLSKLEFEIKSFKTEKELWAKEKATIASKYEETIKQKNKELEELKLNMEFVYKENEQLSSKIDNSNDTSQAQLNELNEKYKQLRSRNSKLESDYRSLVDKNDRLIRKHKQVTADWNSQIKINDELSNELKNRDQTIQTLQESNERLVSEQEQYSQLFKNDESVFKNNQILMSKNASLQKTNNQLQLRIDQLLQKQTSIELLKQKNMSLVKVQDQLEELKCKYQKLEVEKLELETKYNDYFRTLERTIVDDDDDDDGGYDPEDLDVTKFLKVQNFINKFRQLQAQNLALKEKYNFKTIESNELKQELEDVSRSIEEEYLPIIQKGQAKNEISSNRIIELEREKTLLTAEVAHLRKSLKDLEEILNSRDESKHQDKTMQQYITNLENLVDQYKRKLDEQTRNSGTSALQIGEKRQRTEGKSFRHTAEDLEKQNVQLLSTIKNLELLNSELKQKLASLEIIHEKQESVKVLELKNNLLSKDQFVKRATLDALRAENDALIGKYVSHRPSTDLVPKALFARQEDDKAALQSQVDALTKRISRLRDVYTQKSRDILITISRYFGYSIEFLPSTIRPDELSSRLKLSSNLIPRENNSYLILDIDNKSLKAYGDYEFKSLCEALANEWVSKNQFPCMLSALNLKLYEAAKPT</sequence>
<keyword evidence="8" id="KW-0175">Coiled coil</keyword>
<comment type="similarity">
    <text evidence="2">Belongs to the MAD1 family.</text>
</comment>
<dbReference type="GeneID" id="76152613"/>
<dbReference type="Pfam" id="PF05557">
    <property type="entry name" value="MAD"/>
    <property type="match status" value="1"/>
</dbReference>
<organism evidence="10 11">
    <name type="scientific">Candida theae</name>
    <dbReference type="NCBI Taxonomy" id="1198502"/>
    <lineage>
        <taxon>Eukaryota</taxon>
        <taxon>Fungi</taxon>
        <taxon>Dikarya</taxon>
        <taxon>Ascomycota</taxon>
        <taxon>Saccharomycotina</taxon>
        <taxon>Pichiomycetes</taxon>
        <taxon>Debaryomycetaceae</taxon>
        <taxon>Candida/Lodderomyces clade</taxon>
        <taxon>Candida</taxon>
    </lineage>
</organism>
<dbReference type="GO" id="GO:0005635">
    <property type="term" value="C:nuclear envelope"/>
    <property type="evidence" value="ECO:0007669"/>
    <property type="project" value="TreeGrafter"/>
</dbReference>
<dbReference type="PANTHER" id="PTHR23168">
    <property type="entry name" value="MITOTIC SPINDLE ASSEMBLY CHECKPOINT PROTEIN MAD1 MITOTIC ARREST DEFICIENT-LIKE PROTEIN 1"/>
    <property type="match status" value="1"/>
</dbReference>
<keyword evidence="11" id="KW-1185">Reference proteome</keyword>
<reference evidence="10 11" key="1">
    <citation type="journal article" date="2022" name="DNA Res.">
        <title>Genome analysis of five recently described species of the CUG-Ser clade uncovers Candida theae as a new hybrid lineage with pathogenic potential in the Candida parapsilosis species complex.</title>
        <authorList>
            <person name="Mixao V."/>
            <person name="Del Olmo V."/>
            <person name="Hegedusova E."/>
            <person name="Saus E."/>
            <person name="Pryszcz L."/>
            <person name="Cillingova A."/>
            <person name="Nosek J."/>
            <person name="Gabaldon T."/>
        </authorList>
    </citation>
    <scope>NUCLEOTIDE SEQUENCE [LARGE SCALE GENOMIC DNA]</scope>
    <source>
        <strain evidence="10 11">CBS 12239</strain>
    </source>
</reference>
<evidence type="ECO:0000256" key="2">
    <source>
        <dbReference type="ARBA" id="ARBA00008029"/>
    </source>
</evidence>
<dbReference type="GO" id="GO:0072686">
    <property type="term" value="C:mitotic spindle"/>
    <property type="evidence" value="ECO:0007669"/>
    <property type="project" value="TreeGrafter"/>
</dbReference>
<dbReference type="GO" id="GO:0000776">
    <property type="term" value="C:kinetochore"/>
    <property type="evidence" value="ECO:0007669"/>
    <property type="project" value="TreeGrafter"/>
</dbReference>
<dbReference type="InterPro" id="IPR008672">
    <property type="entry name" value="Mad1"/>
</dbReference>
<proteinExistence type="inferred from homology"/>
<dbReference type="GO" id="GO:0051315">
    <property type="term" value="P:attachment of mitotic spindle microtubules to kinetochore"/>
    <property type="evidence" value="ECO:0007669"/>
    <property type="project" value="TreeGrafter"/>
</dbReference>
<comment type="subcellular location">
    <subcellularLocation>
        <location evidence="1">Nucleus</location>
    </subcellularLocation>
</comment>